<organism evidence="1 2">
    <name type="scientific">Henosepilachna vigintioctopunctata</name>
    <dbReference type="NCBI Taxonomy" id="420089"/>
    <lineage>
        <taxon>Eukaryota</taxon>
        <taxon>Metazoa</taxon>
        <taxon>Ecdysozoa</taxon>
        <taxon>Arthropoda</taxon>
        <taxon>Hexapoda</taxon>
        <taxon>Insecta</taxon>
        <taxon>Pterygota</taxon>
        <taxon>Neoptera</taxon>
        <taxon>Endopterygota</taxon>
        <taxon>Coleoptera</taxon>
        <taxon>Polyphaga</taxon>
        <taxon>Cucujiformia</taxon>
        <taxon>Coccinelloidea</taxon>
        <taxon>Coccinellidae</taxon>
        <taxon>Epilachninae</taxon>
        <taxon>Epilachnini</taxon>
        <taxon>Henosepilachna</taxon>
    </lineage>
</organism>
<evidence type="ECO:0000313" key="1">
    <source>
        <dbReference type="EMBL" id="KAK9888887.1"/>
    </source>
</evidence>
<protein>
    <submittedName>
        <fullName evidence="1">Uncharacterized protein</fullName>
    </submittedName>
</protein>
<name>A0AAW1V9A5_9CUCU</name>
<reference evidence="1 2" key="1">
    <citation type="submission" date="2023-03" db="EMBL/GenBank/DDBJ databases">
        <title>Genome insight into feeding habits of ladybird beetles.</title>
        <authorList>
            <person name="Li H.-S."/>
            <person name="Huang Y.-H."/>
            <person name="Pang H."/>
        </authorList>
    </citation>
    <scope>NUCLEOTIDE SEQUENCE [LARGE SCALE GENOMIC DNA]</scope>
    <source>
        <strain evidence="1">SYSU_2023b</strain>
        <tissue evidence="1">Whole body</tissue>
    </source>
</reference>
<gene>
    <name evidence="1" type="ORF">WA026_001108</name>
</gene>
<accession>A0AAW1V9A5</accession>
<comment type="caution">
    <text evidence="1">The sequence shown here is derived from an EMBL/GenBank/DDBJ whole genome shotgun (WGS) entry which is preliminary data.</text>
</comment>
<dbReference type="AlphaFoldDB" id="A0AAW1V9A5"/>
<evidence type="ECO:0000313" key="2">
    <source>
        <dbReference type="Proteomes" id="UP001431783"/>
    </source>
</evidence>
<dbReference type="Proteomes" id="UP001431783">
    <property type="component" value="Unassembled WGS sequence"/>
</dbReference>
<proteinExistence type="predicted"/>
<dbReference type="EMBL" id="JARQZJ010000121">
    <property type="protein sequence ID" value="KAK9888887.1"/>
    <property type="molecule type" value="Genomic_DNA"/>
</dbReference>
<sequence length="86" mass="9963">MENMVVTSGRDTARDLEQQIWSNIANLKRKYQTTHNRKLNNLAKKQHPRKALKTFIDNTIENLTPVELPGYVTDILNLEKVCSPEQ</sequence>
<keyword evidence="2" id="KW-1185">Reference proteome</keyword>